<keyword evidence="2" id="KW-0812">Transmembrane</keyword>
<dbReference type="Pfam" id="PF12697">
    <property type="entry name" value="Abhydrolase_6"/>
    <property type="match status" value="1"/>
</dbReference>
<dbReference type="EMBL" id="JALJOV010000783">
    <property type="protein sequence ID" value="KAK9861284.1"/>
    <property type="molecule type" value="Genomic_DNA"/>
</dbReference>
<feature type="region of interest" description="Disordered" evidence="1">
    <location>
        <begin position="17"/>
        <end position="41"/>
    </location>
</feature>
<keyword evidence="5" id="KW-1185">Reference proteome</keyword>
<dbReference type="Proteomes" id="UP001485043">
    <property type="component" value="Unassembled WGS sequence"/>
</dbReference>
<organism evidence="4 5">
    <name type="scientific">Apatococcus fuscideae</name>
    <dbReference type="NCBI Taxonomy" id="2026836"/>
    <lineage>
        <taxon>Eukaryota</taxon>
        <taxon>Viridiplantae</taxon>
        <taxon>Chlorophyta</taxon>
        <taxon>core chlorophytes</taxon>
        <taxon>Trebouxiophyceae</taxon>
        <taxon>Chlorellales</taxon>
        <taxon>Chlorellaceae</taxon>
        <taxon>Apatococcus</taxon>
    </lineage>
</organism>
<dbReference type="InterPro" id="IPR029058">
    <property type="entry name" value="AB_hydrolase_fold"/>
</dbReference>
<feature type="domain" description="AB hydrolase-1" evidence="3">
    <location>
        <begin position="225"/>
        <end position="572"/>
    </location>
</feature>
<evidence type="ECO:0000256" key="2">
    <source>
        <dbReference type="SAM" id="Phobius"/>
    </source>
</evidence>
<accession>A0AAW1SYA7</accession>
<evidence type="ECO:0000259" key="3">
    <source>
        <dbReference type="Pfam" id="PF12697"/>
    </source>
</evidence>
<keyword evidence="2" id="KW-0472">Membrane</keyword>
<name>A0AAW1SYA7_9CHLO</name>
<dbReference type="AlphaFoldDB" id="A0AAW1SYA7"/>
<dbReference type="Gene3D" id="3.40.50.1820">
    <property type="entry name" value="alpha/beta hydrolase"/>
    <property type="match status" value="1"/>
</dbReference>
<feature type="transmembrane region" description="Helical" evidence="2">
    <location>
        <begin position="126"/>
        <end position="146"/>
    </location>
</feature>
<dbReference type="SUPFAM" id="SSF53474">
    <property type="entry name" value="alpha/beta-Hydrolases"/>
    <property type="match status" value="1"/>
</dbReference>
<protein>
    <recommendedName>
        <fullName evidence="3">AB hydrolase-1 domain-containing protein</fullName>
    </recommendedName>
</protein>
<evidence type="ECO:0000313" key="4">
    <source>
        <dbReference type="EMBL" id="KAK9861284.1"/>
    </source>
</evidence>
<feature type="region of interest" description="Disordered" evidence="1">
    <location>
        <begin position="350"/>
        <end position="390"/>
    </location>
</feature>
<evidence type="ECO:0000313" key="5">
    <source>
        <dbReference type="Proteomes" id="UP001485043"/>
    </source>
</evidence>
<feature type="compositionally biased region" description="Polar residues" evidence="1">
    <location>
        <begin position="26"/>
        <end position="41"/>
    </location>
</feature>
<feature type="compositionally biased region" description="Low complexity" evidence="1">
    <location>
        <begin position="360"/>
        <end position="376"/>
    </location>
</feature>
<reference evidence="4 5" key="1">
    <citation type="journal article" date="2024" name="Nat. Commun.">
        <title>Phylogenomics reveals the evolutionary origins of lichenization in chlorophyte algae.</title>
        <authorList>
            <person name="Puginier C."/>
            <person name="Libourel C."/>
            <person name="Otte J."/>
            <person name="Skaloud P."/>
            <person name="Haon M."/>
            <person name="Grisel S."/>
            <person name="Petersen M."/>
            <person name="Berrin J.G."/>
            <person name="Delaux P.M."/>
            <person name="Dal Grande F."/>
            <person name="Keller J."/>
        </authorList>
    </citation>
    <scope>NUCLEOTIDE SEQUENCE [LARGE SCALE GENOMIC DNA]</scope>
    <source>
        <strain evidence="4 5">SAG 2523</strain>
    </source>
</reference>
<dbReference type="PANTHER" id="PTHR43689:SF1">
    <property type="entry name" value="ALPHA_BETA-HYDROLASES SUPERFAMILY PROTEIN"/>
    <property type="match status" value="1"/>
</dbReference>
<evidence type="ECO:0000256" key="1">
    <source>
        <dbReference type="SAM" id="MobiDB-lite"/>
    </source>
</evidence>
<keyword evidence="2" id="KW-1133">Transmembrane helix</keyword>
<comment type="caution">
    <text evidence="4">The sequence shown here is derived from an EMBL/GenBank/DDBJ whole genome shotgun (WGS) entry which is preliminary data.</text>
</comment>
<dbReference type="InterPro" id="IPR000073">
    <property type="entry name" value="AB_hydrolase_1"/>
</dbReference>
<sequence length="580" mass="62921">MRLGPVSKEIQSVLKTTAARTPHSAAANTIPRQHSQASRTRSGVVDFTWSSQSAASLTGRWRVPEELWGAANAVAAACRKNFSSHTRPPLAPQASATASAGGQQARTPEGLAALLDFEATVSPTQAAISLAVSTVVCVGIYAMTAPTRFSPVYSLSMAFLFAISIAVTRIWLVEHQWEARLVSETSLGDPDSHFSVIDGERPQQSSAASTSTGANSIKHVIHCYHGFGANTFSWSFVEQKLAEDCQARVTSHDMPGFGLTERSSNRDAYTLEFNGRLGRHLMDSAVSVGNDNKFSGDLQGAGNVKRVLIGHSMGAACAAAEAAEHPEGLDALILVAPAIIGRNKKRKLSKEEEFPEKLQAAAAASSPTLDATSPSDDSTKPLTDASSDSIHRRGPLGTLKAVGRVIIAIFQALLARLLEVLVRLARPIFALALRQLVRRRGFWEKGLRSGWVRKEGVTPEVVNGYRRPQLVRGWEAGMLEFLAARTRSRRDIGHSVREAWRGMSDPGPAERLANSLEKHRDIKVLVIHGKQDYLVPLSNSRRLVQMLPNAELLEFDACGHLPQEELPGQFLQAVQTFLKK</sequence>
<gene>
    <name evidence="4" type="ORF">WJX84_008523</name>
</gene>
<proteinExistence type="predicted"/>
<dbReference type="PANTHER" id="PTHR43689">
    <property type="entry name" value="HYDROLASE"/>
    <property type="match status" value="1"/>
</dbReference>
<feature type="transmembrane region" description="Helical" evidence="2">
    <location>
        <begin position="152"/>
        <end position="172"/>
    </location>
</feature>